<reference evidence="1 2" key="1">
    <citation type="submission" date="2019-02" db="EMBL/GenBank/DDBJ databases">
        <title>Deep-cultivation of Planctomycetes and their phenomic and genomic characterization uncovers novel biology.</title>
        <authorList>
            <person name="Wiegand S."/>
            <person name="Jogler M."/>
            <person name="Boedeker C."/>
            <person name="Pinto D."/>
            <person name="Vollmers J."/>
            <person name="Rivas-Marin E."/>
            <person name="Kohn T."/>
            <person name="Peeters S.H."/>
            <person name="Heuer A."/>
            <person name="Rast P."/>
            <person name="Oberbeckmann S."/>
            <person name="Bunk B."/>
            <person name="Jeske O."/>
            <person name="Meyerdierks A."/>
            <person name="Storesund J.E."/>
            <person name="Kallscheuer N."/>
            <person name="Luecker S."/>
            <person name="Lage O.M."/>
            <person name="Pohl T."/>
            <person name="Merkel B.J."/>
            <person name="Hornburger P."/>
            <person name="Mueller R.-W."/>
            <person name="Bruemmer F."/>
            <person name="Labrenz M."/>
            <person name="Spormann A.M."/>
            <person name="Op den Camp H."/>
            <person name="Overmann J."/>
            <person name="Amann R."/>
            <person name="Jetten M.S.M."/>
            <person name="Mascher T."/>
            <person name="Medema M.H."/>
            <person name="Devos D.P."/>
            <person name="Kaster A.-K."/>
            <person name="Ovreas L."/>
            <person name="Rohde M."/>
            <person name="Galperin M.Y."/>
            <person name="Jogler C."/>
        </authorList>
    </citation>
    <scope>NUCLEOTIDE SEQUENCE [LARGE SCALE GENOMIC DNA]</scope>
    <source>
        <strain evidence="1 2">K22_7</strain>
    </source>
</reference>
<organism evidence="1 2">
    <name type="scientific">Rubripirellula lacrimiformis</name>
    <dbReference type="NCBI Taxonomy" id="1930273"/>
    <lineage>
        <taxon>Bacteria</taxon>
        <taxon>Pseudomonadati</taxon>
        <taxon>Planctomycetota</taxon>
        <taxon>Planctomycetia</taxon>
        <taxon>Pirellulales</taxon>
        <taxon>Pirellulaceae</taxon>
        <taxon>Rubripirellula</taxon>
    </lineage>
</organism>
<proteinExistence type="predicted"/>
<sequence length="69" mass="7854">MTTRNLMTFRSLPIGKSFHFGNCTFEKVDDSAGLVVRDKLGDVPKSRTKIPFDDETKVVVLDRRSLDHD</sequence>
<evidence type="ECO:0000313" key="2">
    <source>
        <dbReference type="Proteomes" id="UP000318538"/>
    </source>
</evidence>
<dbReference type="Proteomes" id="UP000318538">
    <property type="component" value="Chromosome"/>
</dbReference>
<dbReference type="KEGG" id="rlc:K227x_53250"/>
<evidence type="ECO:0000313" key="1">
    <source>
        <dbReference type="EMBL" id="QDT06902.1"/>
    </source>
</evidence>
<keyword evidence="2" id="KW-1185">Reference proteome</keyword>
<gene>
    <name evidence="1" type="ORF">K227x_53250</name>
</gene>
<accession>A0A517NIE7</accession>
<dbReference type="EMBL" id="CP036525">
    <property type="protein sequence ID" value="QDT06902.1"/>
    <property type="molecule type" value="Genomic_DNA"/>
</dbReference>
<dbReference type="AlphaFoldDB" id="A0A517NIE7"/>
<name>A0A517NIE7_9BACT</name>
<protein>
    <submittedName>
        <fullName evidence="1">Uncharacterized protein</fullName>
    </submittedName>
</protein>